<dbReference type="Proteomes" id="UP000011910">
    <property type="component" value="Unassembled WGS sequence"/>
</dbReference>
<reference evidence="1 2" key="1">
    <citation type="journal article" date="2013" name="Genome Announc.">
        <title>Draft Genome Sequence of Cesiribacter andamanensis Strain AMV16T, Isolated from a Soil Sample from a Mud Volcano in the Andaman Islands, India.</title>
        <authorList>
            <person name="Shivaji S."/>
            <person name="Ara S."/>
            <person name="Begum Z."/>
            <person name="Srinivas T.N."/>
            <person name="Singh A."/>
            <person name="Kumar Pinnaka A."/>
        </authorList>
    </citation>
    <scope>NUCLEOTIDE SEQUENCE [LARGE SCALE GENOMIC DNA]</scope>
    <source>
        <strain evidence="1 2">AMV16</strain>
    </source>
</reference>
<organism evidence="1 2">
    <name type="scientific">Cesiribacter andamanensis AMV16</name>
    <dbReference type="NCBI Taxonomy" id="1279009"/>
    <lineage>
        <taxon>Bacteria</taxon>
        <taxon>Pseudomonadati</taxon>
        <taxon>Bacteroidota</taxon>
        <taxon>Cytophagia</taxon>
        <taxon>Cytophagales</taxon>
        <taxon>Cesiribacteraceae</taxon>
        <taxon>Cesiribacter</taxon>
    </lineage>
</organism>
<sequence length="125" mass="13899">MEKRTRKGAYLLLTLFFLLIAWATSIEEPQEIRSLPLSAQVQEEHIWLLNEAPDPLDGLGLVLNGVYGIADYRLAPGAEARIPLADFKDRNGMALPPAERPHVLEVYQNSGGPFGTGGYSRFQFD</sequence>
<keyword evidence="2" id="KW-1185">Reference proteome</keyword>
<accession>M7N261</accession>
<evidence type="ECO:0000313" key="1">
    <source>
        <dbReference type="EMBL" id="EMR01402.1"/>
    </source>
</evidence>
<proteinExistence type="predicted"/>
<dbReference type="EMBL" id="AODQ01000118">
    <property type="protein sequence ID" value="EMR01402.1"/>
    <property type="molecule type" value="Genomic_DNA"/>
</dbReference>
<name>M7N261_9BACT</name>
<protein>
    <submittedName>
        <fullName evidence="1">Uncharacterized protein</fullName>
    </submittedName>
</protein>
<dbReference type="RefSeq" id="WP_009196845.1">
    <property type="nucleotide sequence ID" value="NZ_AODQ01000118.1"/>
</dbReference>
<evidence type="ECO:0000313" key="2">
    <source>
        <dbReference type="Proteomes" id="UP000011910"/>
    </source>
</evidence>
<gene>
    <name evidence="1" type="ORF">ADICEAN_03462</name>
</gene>
<dbReference type="STRING" id="1279009.ADICEAN_03462"/>
<comment type="caution">
    <text evidence="1">The sequence shown here is derived from an EMBL/GenBank/DDBJ whole genome shotgun (WGS) entry which is preliminary data.</text>
</comment>
<dbReference type="AlphaFoldDB" id="M7N261"/>